<dbReference type="Proteomes" id="UP000663855">
    <property type="component" value="Unassembled WGS sequence"/>
</dbReference>
<comment type="subcellular location">
    <subcellularLocation>
        <location evidence="1">Membrane</location>
        <topology evidence="1">Single-pass type I membrane protein</topology>
    </subcellularLocation>
</comment>
<gene>
    <name evidence="8" type="ORF">CJN711_LOCUS4478</name>
</gene>
<evidence type="ECO:0000256" key="6">
    <source>
        <dbReference type="SAM" id="Phobius"/>
    </source>
</evidence>
<protein>
    <submittedName>
        <fullName evidence="8">Uncharacterized protein</fullName>
    </submittedName>
</protein>
<evidence type="ECO:0000313" key="8">
    <source>
        <dbReference type="EMBL" id="CAF1045355.1"/>
    </source>
</evidence>
<feature type="chain" id="PRO_5032593421" evidence="7">
    <location>
        <begin position="18"/>
        <end position="481"/>
    </location>
</feature>
<evidence type="ECO:0000313" key="9">
    <source>
        <dbReference type="Proteomes" id="UP000663855"/>
    </source>
</evidence>
<evidence type="ECO:0000256" key="3">
    <source>
        <dbReference type="ARBA" id="ARBA00022729"/>
    </source>
</evidence>
<dbReference type="AlphaFoldDB" id="A0A814K1C6"/>
<feature type="transmembrane region" description="Helical" evidence="6">
    <location>
        <begin position="329"/>
        <end position="353"/>
    </location>
</feature>
<dbReference type="PROSITE" id="PS51450">
    <property type="entry name" value="LRR"/>
    <property type="match status" value="1"/>
</dbReference>
<comment type="caution">
    <text evidence="8">The sequence shown here is derived from an EMBL/GenBank/DDBJ whole genome shotgun (WGS) entry which is preliminary data.</text>
</comment>
<proteinExistence type="predicted"/>
<dbReference type="GO" id="GO:0007409">
    <property type="term" value="P:axonogenesis"/>
    <property type="evidence" value="ECO:0007669"/>
    <property type="project" value="TreeGrafter"/>
</dbReference>
<evidence type="ECO:0000256" key="7">
    <source>
        <dbReference type="SAM" id="SignalP"/>
    </source>
</evidence>
<dbReference type="InterPro" id="IPR032675">
    <property type="entry name" value="LRR_dom_sf"/>
</dbReference>
<dbReference type="PANTHER" id="PTHR45773:SF10">
    <property type="match status" value="1"/>
</dbReference>
<dbReference type="InterPro" id="IPR001611">
    <property type="entry name" value="Leu-rich_rpt"/>
</dbReference>
<evidence type="ECO:0000256" key="4">
    <source>
        <dbReference type="ARBA" id="ARBA00022989"/>
    </source>
</evidence>
<keyword evidence="5 6" id="KW-0472">Membrane</keyword>
<evidence type="ECO:0000256" key="2">
    <source>
        <dbReference type="ARBA" id="ARBA00022692"/>
    </source>
</evidence>
<dbReference type="SUPFAM" id="SSF52058">
    <property type="entry name" value="L domain-like"/>
    <property type="match status" value="1"/>
</dbReference>
<keyword evidence="2 6" id="KW-0812">Transmembrane</keyword>
<keyword evidence="3 7" id="KW-0732">Signal</keyword>
<dbReference type="Gene3D" id="3.80.10.10">
    <property type="entry name" value="Ribonuclease Inhibitor"/>
    <property type="match status" value="1"/>
</dbReference>
<evidence type="ECO:0000256" key="5">
    <source>
        <dbReference type="ARBA" id="ARBA00023136"/>
    </source>
</evidence>
<keyword evidence="4 6" id="KW-1133">Transmembrane helix</keyword>
<dbReference type="GO" id="GO:0051965">
    <property type="term" value="P:positive regulation of synapse assembly"/>
    <property type="evidence" value="ECO:0007669"/>
    <property type="project" value="TreeGrafter"/>
</dbReference>
<dbReference type="EMBL" id="CAJNOV010000997">
    <property type="protein sequence ID" value="CAF1045355.1"/>
    <property type="molecule type" value="Genomic_DNA"/>
</dbReference>
<evidence type="ECO:0000256" key="1">
    <source>
        <dbReference type="ARBA" id="ARBA00004479"/>
    </source>
</evidence>
<name>A0A814K1C6_9BILA</name>
<organism evidence="8 9">
    <name type="scientific">Rotaria magnacalcarata</name>
    <dbReference type="NCBI Taxonomy" id="392030"/>
    <lineage>
        <taxon>Eukaryota</taxon>
        <taxon>Metazoa</taxon>
        <taxon>Spiralia</taxon>
        <taxon>Gnathifera</taxon>
        <taxon>Rotifera</taxon>
        <taxon>Eurotatoria</taxon>
        <taxon>Bdelloidea</taxon>
        <taxon>Philodinida</taxon>
        <taxon>Philodinidae</taxon>
        <taxon>Rotaria</taxon>
    </lineage>
</organism>
<reference evidence="8" key="1">
    <citation type="submission" date="2021-02" db="EMBL/GenBank/DDBJ databases">
        <authorList>
            <person name="Nowell W R."/>
        </authorList>
    </citation>
    <scope>NUCLEOTIDE SEQUENCE</scope>
</reference>
<dbReference type="GO" id="GO:0016020">
    <property type="term" value="C:membrane"/>
    <property type="evidence" value="ECO:0007669"/>
    <property type="project" value="UniProtKB-SubCell"/>
</dbReference>
<dbReference type="PANTHER" id="PTHR45773">
    <property type="entry name" value="SLIT AND NTRK-LIKE PROTEIN 4-RELATED"/>
    <property type="match status" value="1"/>
</dbReference>
<feature type="signal peptide" evidence="7">
    <location>
        <begin position="1"/>
        <end position="17"/>
    </location>
</feature>
<accession>A0A814K1C6</accession>
<sequence length="481" mass="55127">MLLIIVILAVGFSNIETCPIFCRCYSSFDGFHIACQNAGLYEIPFNLTRFLQTTEHQNLIVDLSLNFLSVLPCNFLQISSIITLILTKNRIESIPLCFSQSSIRMLHLNENQLRFSLATILSSSKLLYLDLSHNHIPYLPRTFFNRLRRLRTLILNGELSLFEKNNDQWIRSLTTRNQLTIIICDENFHVPLCLFNNLFQSNRLLSMELNSLIHCDCSFVYLPLEKIHFHHCQTQQVQATCHSQSSIAESGYSLEYLQNTKYRRLCEKEHQLCQNMQMNKNHQLTTRDSDLSLSNHRLESSTSYIQSSLINNSMATTMSTVTSSKKENITAGVIIPLVIILLIVTIVSLYVILSGRLITMKNRKQMTNFIMGQRKQKNISNVSTGVNPTRFDDCTSIDNVNMNSNPQKNSFQVYQQRKNSYSDEESQLTFYSLNNNENSSTSTIQSSTMTEFDVASLTSTINSSLSSETVIVSNRNQQRIY</sequence>